<name>A0A1E4R9Y7_9BACI</name>
<dbReference type="EMBL" id="MECQ01000001">
    <property type="protein sequence ID" value="ODV57274.1"/>
    <property type="molecule type" value="Genomic_DNA"/>
</dbReference>
<dbReference type="AlphaFoldDB" id="A0A1E4R9Y7"/>
<accession>A0A1E4R9Y7</accession>
<dbReference type="Pfam" id="PF05521">
    <property type="entry name" value="Phage_HCP"/>
    <property type="match status" value="1"/>
</dbReference>
<evidence type="ECO:0000313" key="2">
    <source>
        <dbReference type="EMBL" id="ODV57274.1"/>
    </source>
</evidence>
<dbReference type="InterPro" id="IPR038666">
    <property type="entry name" value="SSP1_head-tail_sf"/>
</dbReference>
<protein>
    <recommendedName>
        <fullName evidence="4">Head-tail adaptor protein</fullName>
    </recommendedName>
</protein>
<dbReference type="Gene3D" id="2.40.10.270">
    <property type="entry name" value="Bacteriophage SPP1 head-tail adaptor protein"/>
    <property type="match status" value="1"/>
</dbReference>
<feature type="compositionally biased region" description="Low complexity" evidence="1">
    <location>
        <begin position="1"/>
        <end position="11"/>
    </location>
</feature>
<evidence type="ECO:0000256" key="1">
    <source>
        <dbReference type="SAM" id="MobiDB-lite"/>
    </source>
</evidence>
<dbReference type="Proteomes" id="UP000094784">
    <property type="component" value="Unassembled WGS sequence"/>
</dbReference>
<reference evidence="2 3" key="1">
    <citation type="submission" date="2016-09" db="EMBL/GenBank/DDBJ databases">
        <title>Draft genome sequence of the soil isolate, Lysinibacillus fusiformis M5, a potential hypoxanthine producer.</title>
        <authorList>
            <person name="Gallegos-Monterrosa R."/>
            <person name="Maroti G."/>
            <person name="Balint B."/>
            <person name="Kovacs A.T."/>
        </authorList>
    </citation>
    <scope>NUCLEOTIDE SEQUENCE [LARGE SCALE GENOMIC DNA]</scope>
    <source>
        <strain evidence="2 3">M5</strain>
    </source>
</reference>
<organism evidence="2 3">
    <name type="scientific">Lysinibacillus fusiformis</name>
    <dbReference type="NCBI Taxonomy" id="28031"/>
    <lineage>
        <taxon>Bacteria</taxon>
        <taxon>Bacillati</taxon>
        <taxon>Bacillota</taxon>
        <taxon>Bacilli</taxon>
        <taxon>Bacillales</taxon>
        <taxon>Bacillaceae</taxon>
        <taxon>Lysinibacillus</taxon>
    </lineage>
</organism>
<dbReference type="RefSeq" id="WP_069482178.1">
    <property type="nucleotide sequence ID" value="NZ_JARTJZ010000005.1"/>
</dbReference>
<dbReference type="NCBIfam" id="TIGR01563">
    <property type="entry name" value="gp16_SPP1"/>
    <property type="match status" value="1"/>
</dbReference>
<comment type="caution">
    <text evidence="2">The sequence shown here is derived from an EMBL/GenBank/DDBJ whole genome shotgun (WGS) entry which is preliminary data.</text>
</comment>
<dbReference type="InterPro" id="IPR008767">
    <property type="entry name" value="Phage_SPP1_head-tail_adaptor"/>
</dbReference>
<sequence>MNYRNNNNAGRMNKRATFLNPPGTTINGWPSEDWTKHETVWAELKTAKGYKLFSSDATQWQGKCVIGIRYRKDITEDMRVEVAGKTYEMDSPPVNDNGDNQWLTIFLKEVM</sequence>
<evidence type="ECO:0000313" key="3">
    <source>
        <dbReference type="Proteomes" id="UP000094784"/>
    </source>
</evidence>
<evidence type="ECO:0008006" key="4">
    <source>
        <dbReference type="Google" id="ProtNLM"/>
    </source>
</evidence>
<gene>
    <name evidence="2" type="ORF">BG258_15835</name>
</gene>
<feature type="region of interest" description="Disordered" evidence="1">
    <location>
        <begin position="1"/>
        <end position="22"/>
    </location>
</feature>
<dbReference type="OrthoDB" id="9808209at2"/>
<proteinExistence type="predicted"/>